<reference evidence="3" key="1">
    <citation type="journal article" date="2020" name="mSystems">
        <title>Genome- and Community-Level Interaction Insights into Carbon Utilization and Element Cycling Functions of Hydrothermarchaeota in Hydrothermal Sediment.</title>
        <authorList>
            <person name="Zhou Z."/>
            <person name="Liu Y."/>
            <person name="Xu W."/>
            <person name="Pan J."/>
            <person name="Luo Z.H."/>
            <person name="Li M."/>
        </authorList>
    </citation>
    <scope>NUCLEOTIDE SEQUENCE [LARGE SCALE GENOMIC DNA]</scope>
    <source>
        <strain evidence="3">HyVt-493</strain>
    </source>
</reference>
<feature type="transmembrane region" description="Helical" evidence="1">
    <location>
        <begin position="183"/>
        <end position="207"/>
    </location>
</feature>
<evidence type="ECO:0000259" key="2">
    <source>
        <dbReference type="PROSITE" id="PS50006"/>
    </source>
</evidence>
<feature type="domain" description="FHA" evidence="2">
    <location>
        <begin position="24"/>
        <end position="73"/>
    </location>
</feature>
<sequence length="327" mass="37071">MAQVIFETIIRGQSHYHKIHNFPASIGRAFDNDIILSDPSVSPHHLIIDENKNGCMLRNISDENGTLLNKQPMDSLATAIKLPVTVNLGDLKARILSHKTAVEPTRIKPQSNGLFHFLSKPLWVSSLFFMTLVFIFIDRYQSIPLKRDLLFYFSELLPTLLVMLGITLIIGSISRLFTHRWEIFSALGITSLFFFTPLLLDYLGHFFNYLLTSDLPSNIFTHIAHFLLLPALLMFYMIRVHLIPWFPALGAAILVSSPISAYHLNDQIDQLSSNSGFSPLPPYNQTLSSLDIHTANSISLKDYFNNASRILAEQTNAMLKEELEKNK</sequence>
<proteinExistence type="predicted"/>
<dbReference type="PROSITE" id="PS50006">
    <property type="entry name" value="FHA_DOMAIN"/>
    <property type="match status" value="1"/>
</dbReference>
<dbReference type="Pfam" id="PF16697">
    <property type="entry name" value="Yop-YscD_cpl"/>
    <property type="match status" value="1"/>
</dbReference>
<dbReference type="Proteomes" id="UP000885750">
    <property type="component" value="Unassembled WGS sequence"/>
</dbReference>
<dbReference type="InterPro" id="IPR000253">
    <property type="entry name" value="FHA_dom"/>
</dbReference>
<dbReference type="AlphaFoldDB" id="A0A7V2SYW8"/>
<organism evidence="3">
    <name type="scientific">Leucothrix mucor</name>
    <dbReference type="NCBI Taxonomy" id="45248"/>
    <lineage>
        <taxon>Bacteria</taxon>
        <taxon>Pseudomonadati</taxon>
        <taxon>Pseudomonadota</taxon>
        <taxon>Gammaproteobacteria</taxon>
        <taxon>Thiotrichales</taxon>
        <taxon>Thiotrichaceae</taxon>
        <taxon>Leucothrix</taxon>
    </lineage>
</organism>
<dbReference type="InterPro" id="IPR032030">
    <property type="entry name" value="YscD_cytoplasmic_dom"/>
</dbReference>
<comment type="caution">
    <text evidence="3">The sequence shown here is derived from an EMBL/GenBank/DDBJ whole genome shotgun (WGS) entry which is preliminary data.</text>
</comment>
<dbReference type="Gene3D" id="2.60.200.20">
    <property type="match status" value="1"/>
</dbReference>
<feature type="transmembrane region" description="Helical" evidence="1">
    <location>
        <begin position="245"/>
        <end position="264"/>
    </location>
</feature>
<feature type="transmembrane region" description="Helical" evidence="1">
    <location>
        <begin position="114"/>
        <end position="137"/>
    </location>
</feature>
<dbReference type="InterPro" id="IPR008984">
    <property type="entry name" value="SMAD_FHA_dom_sf"/>
</dbReference>
<gene>
    <name evidence="3" type="ORF">ENJ51_04125</name>
</gene>
<protein>
    <submittedName>
        <fullName evidence="3">FHA domain-containing protein</fullName>
    </submittedName>
</protein>
<feature type="transmembrane region" description="Helical" evidence="1">
    <location>
        <begin position="219"/>
        <end position="238"/>
    </location>
</feature>
<name>A0A7V2SYW8_LEUMU</name>
<dbReference type="SUPFAM" id="SSF49879">
    <property type="entry name" value="SMAD/FHA domain"/>
    <property type="match status" value="1"/>
</dbReference>
<evidence type="ECO:0000256" key="1">
    <source>
        <dbReference type="SAM" id="Phobius"/>
    </source>
</evidence>
<dbReference type="EMBL" id="DRMS01000161">
    <property type="protein sequence ID" value="HFC91979.1"/>
    <property type="molecule type" value="Genomic_DNA"/>
</dbReference>
<accession>A0A7V2SYW8</accession>
<dbReference type="SMART" id="SM00240">
    <property type="entry name" value="FHA"/>
    <property type="match status" value="1"/>
</dbReference>
<keyword evidence="1" id="KW-1133">Transmembrane helix</keyword>
<keyword evidence="1" id="KW-0472">Membrane</keyword>
<keyword evidence="1" id="KW-0812">Transmembrane</keyword>
<feature type="transmembrane region" description="Helical" evidence="1">
    <location>
        <begin position="149"/>
        <end position="171"/>
    </location>
</feature>
<evidence type="ECO:0000313" key="3">
    <source>
        <dbReference type="EMBL" id="HFC91979.1"/>
    </source>
</evidence>
<dbReference type="CDD" id="cd00060">
    <property type="entry name" value="FHA"/>
    <property type="match status" value="1"/>
</dbReference>